<evidence type="ECO:0000313" key="1">
    <source>
        <dbReference type="EMBL" id="KAI3808045.1"/>
    </source>
</evidence>
<evidence type="ECO:0000313" key="2">
    <source>
        <dbReference type="Proteomes" id="UP001056120"/>
    </source>
</evidence>
<organism evidence="1 2">
    <name type="scientific">Smallanthus sonchifolius</name>
    <dbReference type="NCBI Taxonomy" id="185202"/>
    <lineage>
        <taxon>Eukaryota</taxon>
        <taxon>Viridiplantae</taxon>
        <taxon>Streptophyta</taxon>
        <taxon>Embryophyta</taxon>
        <taxon>Tracheophyta</taxon>
        <taxon>Spermatophyta</taxon>
        <taxon>Magnoliopsida</taxon>
        <taxon>eudicotyledons</taxon>
        <taxon>Gunneridae</taxon>
        <taxon>Pentapetalae</taxon>
        <taxon>asterids</taxon>
        <taxon>campanulids</taxon>
        <taxon>Asterales</taxon>
        <taxon>Asteraceae</taxon>
        <taxon>Asteroideae</taxon>
        <taxon>Heliantheae alliance</taxon>
        <taxon>Millerieae</taxon>
        <taxon>Smallanthus</taxon>
    </lineage>
</organism>
<reference evidence="2" key="1">
    <citation type="journal article" date="2022" name="Mol. Ecol. Resour.">
        <title>The genomes of chicory, endive, great burdock and yacon provide insights into Asteraceae palaeo-polyploidization history and plant inulin production.</title>
        <authorList>
            <person name="Fan W."/>
            <person name="Wang S."/>
            <person name="Wang H."/>
            <person name="Wang A."/>
            <person name="Jiang F."/>
            <person name="Liu H."/>
            <person name="Zhao H."/>
            <person name="Xu D."/>
            <person name="Zhang Y."/>
        </authorList>
    </citation>
    <scope>NUCLEOTIDE SEQUENCE [LARGE SCALE GENOMIC DNA]</scope>
    <source>
        <strain evidence="2">cv. Yunnan</strain>
    </source>
</reference>
<dbReference type="EMBL" id="CM042025">
    <property type="protein sequence ID" value="KAI3808045.1"/>
    <property type="molecule type" value="Genomic_DNA"/>
</dbReference>
<protein>
    <submittedName>
        <fullName evidence="1">Uncharacterized protein</fullName>
    </submittedName>
</protein>
<dbReference type="Proteomes" id="UP001056120">
    <property type="component" value="Linkage Group LG08"/>
</dbReference>
<comment type="caution">
    <text evidence="1">The sequence shown here is derived from an EMBL/GenBank/DDBJ whole genome shotgun (WGS) entry which is preliminary data.</text>
</comment>
<accession>A0ACB9IKN6</accession>
<proteinExistence type="predicted"/>
<reference evidence="1 2" key="2">
    <citation type="journal article" date="2022" name="Mol. Ecol. Resour.">
        <title>The genomes of chicory, endive, great burdock and yacon provide insights into Asteraceae paleo-polyploidization history and plant inulin production.</title>
        <authorList>
            <person name="Fan W."/>
            <person name="Wang S."/>
            <person name="Wang H."/>
            <person name="Wang A."/>
            <person name="Jiang F."/>
            <person name="Liu H."/>
            <person name="Zhao H."/>
            <person name="Xu D."/>
            <person name="Zhang Y."/>
        </authorList>
    </citation>
    <scope>NUCLEOTIDE SEQUENCE [LARGE SCALE GENOMIC DNA]</scope>
    <source>
        <strain evidence="2">cv. Yunnan</strain>
        <tissue evidence="1">Leaves</tissue>
    </source>
</reference>
<name>A0ACB9IKN6_9ASTR</name>
<keyword evidence="2" id="KW-1185">Reference proteome</keyword>
<sequence>MALFGTMEWWLRHVLANSCLFIITNSGEHEAVPGGGGGGGGGSGGGGGGSGEIKDKCKEDGRNDNRKDLCKDAQ</sequence>
<gene>
    <name evidence="1" type="ORF">L1987_23986</name>
</gene>